<keyword evidence="1" id="KW-1133">Transmembrane helix</keyword>
<reference evidence="2 3" key="1">
    <citation type="submission" date="2018-08" db="EMBL/GenBank/DDBJ databases">
        <title>A genome reference for cultivated species of the human gut microbiota.</title>
        <authorList>
            <person name="Zou Y."/>
            <person name="Xue W."/>
            <person name="Luo G."/>
        </authorList>
    </citation>
    <scope>NUCLEOTIDE SEQUENCE [LARGE SCALE GENOMIC DNA]</scope>
    <source>
        <strain evidence="2 3">AM34-17</strain>
    </source>
</reference>
<keyword evidence="1" id="KW-0472">Membrane</keyword>
<protein>
    <submittedName>
        <fullName evidence="2">Uncharacterized protein</fullName>
    </submittedName>
</protein>
<evidence type="ECO:0000313" key="3">
    <source>
        <dbReference type="Proteomes" id="UP000286260"/>
    </source>
</evidence>
<dbReference type="Proteomes" id="UP000286260">
    <property type="component" value="Unassembled WGS sequence"/>
</dbReference>
<evidence type="ECO:0000313" key="2">
    <source>
        <dbReference type="EMBL" id="RHC89074.1"/>
    </source>
</evidence>
<proteinExistence type="predicted"/>
<name>A0A354MFC7_9BACT</name>
<feature type="transmembrane region" description="Helical" evidence="1">
    <location>
        <begin position="12"/>
        <end position="29"/>
    </location>
</feature>
<evidence type="ECO:0000256" key="1">
    <source>
        <dbReference type="SAM" id="Phobius"/>
    </source>
</evidence>
<keyword evidence="1" id="KW-0812">Transmembrane</keyword>
<accession>A0A354MFC7</accession>
<comment type="caution">
    <text evidence="2">The sequence shown here is derived from an EMBL/GenBank/DDBJ whole genome shotgun (WGS) entry which is preliminary data.</text>
</comment>
<dbReference type="AlphaFoldDB" id="A0A354MFC7"/>
<organism evidence="2 3">
    <name type="scientific">Parabacteroides merdae</name>
    <dbReference type="NCBI Taxonomy" id="46503"/>
    <lineage>
        <taxon>Bacteria</taxon>
        <taxon>Pseudomonadati</taxon>
        <taxon>Bacteroidota</taxon>
        <taxon>Bacteroidia</taxon>
        <taxon>Bacteroidales</taxon>
        <taxon>Tannerellaceae</taxon>
        <taxon>Parabacteroides</taxon>
    </lineage>
</organism>
<gene>
    <name evidence="2" type="ORF">DW828_03890</name>
</gene>
<sequence length="71" mass="8390">MWNEEPYSTNLIPVIFVFTFVYSIILYAFSKVIEGNVLVFNCMTKTSCFRSDRGVIGENVLYHCLWTFEYE</sequence>
<dbReference type="EMBL" id="QSII01000003">
    <property type="protein sequence ID" value="RHC89074.1"/>
    <property type="molecule type" value="Genomic_DNA"/>
</dbReference>